<evidence type="ECO:0000259" key="16">
    <source>
        <dbReference type="Pfam" id="PF00535"/>
    </source>
</evidence>
<dbReference type="GO" id="GO:0003735">
    <property type="term" value="F:structural constituent of ribosome"/>
    <property type="evidence" value="ECO:0007669"/>
    <property type="project" value="InterPro"/>
</dbReference>
<dbReference type="InterPro" id="IPR018615">
    <property type="entry name" value="Ribosomal_mL55"/>
</dbReference>
<dbReference type="EMBL" id="UPTC01000533">
    <property type="protein sequence ID" value="VBB29089.1"/>
    <property type="molecule type" value="Genomic_DNA"/>
</dbReference>
<keyword evidence="18" id="KW-1185">Reference proteome</keyword>
<dbReference type="PANTHER" id="PTHR43398">
    <property type="entry name" value="DOLICHOL-PHOSPHATE MANNOSYLTRANSFERASE SUBUNIT 1"/>
    <property type="match status" value="1"/>
</dbReference>
<evidence type="ECO:0000256" key="12">
    <source>
        <dbReference type="ARBA" id="ARBA00022824"/>
    </source>
</evidence>
<dbReference type="STRING" id="6277.A0A498SGB6"/>
<reference evidence="17 18" key="1">
    <citation type="submission" date="2018-08" db="EMBL/GenBank/DDBJ databases">
        <authorList>
            <person name="Laetsch R D."/>
            <person name="Stevens L."/>
            <person name="Kumar S."/>
            <person name="Blaxter L. M."/>
        </authorList>
    </citation>
    <scope>NUCLEOTIDE SEQUENCE [LARGE SCALE GENOMIC DNA]</scope>
</reference>
<evidence type="ECO:0000256" key="14">
    <source>
        <dbReference type="ARBA" id="ARBA00023211"/>
    </source>
</evidence>
<dbReference type="GO" id="GO:0046872">
    <property type="term" value="F:metal ion binding"/>
    <property type="evidence" value="ECO:0007669"/>
    <property type="project" value="UniProtKB-KW"/>
</dbReference>
<evidence type="ECO:0000256" key="8">
    <source>
        <dbReference type="ARBA" id="ARBA00014858"/>
    </source>
</evidence>
<comment type="cofactor">
    <cofactor evidence="1">
        <name>Ca(2+)</name>
        <dbReference type="ChEBI" id="CHEBI:29108"/>
    </cofactor>
</comment>
<dbReference type="PANTHER" id="PTHR43398:SF1">
    <property type="entry name" value="DOLICHOL-PHOSPHATE MANNOSYLTRANSFERASE SUBUNIT 1"/>
    <property type="match status" value="1"/>
</dbReference>
<keyword evidence="12 15" id="KW-0256">Endoplasmic reticulum</keyword>
<dbReference type="InterPro" id="IPR001173">
    <property type="entry name" value="Glyco_trans_2-like"/>
</dbReference>
<dbReference type="InterPro" id="IPR039528">
    <property type="entry name" value="DPM1-like"/>
</dbReference>
<dbReference type="CDD" id="cd06442">
    <property type="entry name" value="DPM1_like"/>
    <property type="match status" value="1"/>
</dbReference>
<dbReference type="GO" id="GO:0005789">
    <property type="term" value="C:endoplasmic reticulum membrane"/>
    <property type="evidence" value="ECO:0007669"/>
    <property type="project" value="TreeGrafter"/>
</dbReference>
<protein>
    <recommendedName>
        <fullName evidence="8 15">Dolichol-phosphate mannosyltransferase subunit 1</fullName>
        <ecNumber evidence="7 15">2.4.1.83</ecNumber>
    </recommendedName>
</protein>
<evidence type="ECO:0000256" key="5">
    <source>
        <dbReference type="ARBA" id="ARBA00004922"/>
    </source>
</evidence>
<dbReference type="Gene3D" id="3.90.550.10">
    <property type="entry name" value="Spore Coat Polysaccharide Biosynthesis Protein SpsA, Chain A"/>
    <property type="match status" value="1"/>
</dbReference>
<evidence type="ECO:0000256" key="3">
    <source>
        <dbReference type="ARBA" id="ARBA00001946"/>
    </source>
</evidence>
<dbReference type="SUPFAM" id="SSF53448">
    <property type="entry name" value="Nucleotide-diphospho-sugar transferases"/>
    <property type="match status" value="1"/>
</dbReference>
<evidence type="ECO:0000256" key="11">
    <source>
        <dbReference type="ARBA" id="ARBA00022723"/>
    </source>
</evidence>
<comment type="similarity">
    <text evidence="6 15">Belongs to the glycosyltransferase 2 family.</text>
</comment>
<organism evidence="17 18">
    <name type="scientific">Acanthocheilonema viteae</name>
    <name type="common">Filarial nematode worm</name>
    <name type="synonym">Dipetalonema viteae</name>
    <dbReference type="NCBI Taxonomy" id="6277"/>
    <lineage>
        <taxon>Eukaryota</taxon>
        <taxon>Metazoa</taxon>
        <taxon>Ecdysozoa</taxon>
        <taxon>Nematoda</taxon>
        <taxon>Chromadorea</taxon>
        <taxon>Rhabditida</taxon>
        <taxon>Spirurina</taxon>
        <taxon>Spiruromorpha</taxon>
        <taxon>Filarioidea</taxon>
        <taxon>Onchocercidae</taxon>
        <taxon>Acanthocheilonema</taxon>
    </lineage>
</organism>
<evidence type="ECO:0000256" key="2">
    <source>
        <dbReference type="ARBA" id="ARBA00001936"/>
    </source>
</evidence>
<evidence type="ECO:0000256" key="9">
    <source>
        <dbReference type="ARBA" id="ARBA00022676"/>
    </source>
</evidence>
<dbReference type="GO" id="GO:0005762">
    <property type="term" value="C:mitochondrial large ribosomal subunit"/>
    <property type="evidence" value="ECO:0007669"/>
    <property type="project" value="InterPro"/>
</dbReference>
<evidence type="ECO:0000313" key="17">
    <source>
        <dbReference type="EMBL" id="VBB29089.1"/>
    </source>
</evidence>
<dbReference type="Proteomes" id="UP000276991">
    <property type="component" value="Unassembled WGS sequence"/>
</dbReference>
<keyword evidence="10 15" id="KW-0808">Transferase</keyword>
<dbReference type="GO" id="GO:0006488">
    <property type="term" value="P:dolichol-linked oligosaccharide biosynthetic process"/>
    <property type="evidence" value="ECO:0007669"/>
    <property type="project" value="TreeGrafter"/>
</dbReference>
<accession>A0A498SGB6</accession>
<comment type="function">
    <text evidence="15">Transfers mannose from GDP-mannose to dolichol monophosphate to form dolichol phosphate mannose (Dol-P-Man) which is the mannosyl donor in pathways leading to N-glycosylation, glycosyl phosphatidylinositol membrane anchoring, and O-mannosylation of proteins.</text>
</comment>
<evidence type="ECO:0000313" key="18">
    <source>
        <dbReference type="Proteomes" id="UP000276991"/>
    </source>
</evidence>
<comment type="subcellular location">
    <subcellularLocation>
        <location evidence="4 15">Endoplasmic reticulum</location>
    </subcellularLocation>
</comment>
<evidence type="ECO:0000256" key="4">
    <source>
        <dbReference type="ARBA" id="ARBA00004240"/>
    </source>
</evidence>
<feature type="domain" description="Glycosyltransferase 2-like" evidence="16">
    <location>
        <begin position="103"/>
        <end position="272"/>
    </location>
</feature>
<comment type="catalytic activity">
    <reaction evidence="15">
        <text>a di-trans,poly-cis-dolichyl phosphate + GDP-alpha-D-mannose = a di-trans,poly-cis-dolichyl beta-D-mannosyl phosphate + GDP</text>
        <dbReference type="Rhea" id="RHEA:21184"/>
        <dbReference type="Rhea" id="RHEA-COMP:19498"/>
        <dbReference type="Rhea" id="RHEA-COMP:19501"/>
        <dbReference type="ChEBI" id="CHEBI:57527"/>
        <dbReference type="ChEBI" id="CHEBI:57683"/>
        <dbReference type="ChEBI" id="CHEBI:58189"/>
        <dbReference type="ChEBI" id="CHEBI:58211"/>
    </reaction>
</comment>
<evidence type="ECO:0000256" key="7">
    <source>
        <dbReference type="ARBA" id="ARBA00012704"/>
    </source>
</evidence>
<dbReference type="UniPathway" id="UPA00378"/>
<dbReference type="InterPro" id="IPR029044">
    <property type="entry name" value="Nucleotide-diphossugar_trans"/>
</dbReference>
<dbReference type="OrthoDB" id="2603at2759"/>
<dbReference type="Pfam" id="PF09776">
    <property type="entry name" value="Mitoc_L55"/>
    <property type="match status" value="1"/>
</dbReference>
<dbReference type="GO" id="GO:0035269">
    <property type="term" value="P:protein O-linked glycosylation via mannose"/>
    <property type="evidence" value="ECO:0007669"/>
    <property type="project" value="TreeGrafter"/>
</dbReference>
<comment type="subunit">
    <text evidence="15">Component of the dolichol-phosphate mannose (DPM) synthase complex.</text>
</comment>
<sequence>MLELLKNMASSQVTSLLSAGKTFYRSVIYDFSIVSFIQLLQPDGSTIPIRAAEPLSLIQVPFNLDALTDEERRHLEMKRHKTKKLTLRQNSRMSKDGINPKYTVLLPTYNEKENLPVCIWLIEKYMKKAEFSYEVIIIDDNSPDGTMDVAKKLENEFGSDKIILRPRARKLGLGTAYTHGLQFARGDYIILMDADLSHHPKFIPEMIKLQQHKNYDIVTGTRYANGGGVSGWDLKRKFVSRGANFLAQFLLRPGVSDLTGSFRLYRKDVLARLIADSVSKGYVFQMEMMFRASKLNYRIGEVPISFVDRFYGESKLSGQEIVDYIKGLLYLFIFV</sequence>
<comment type="cofactor">
    <cofactor evidence="3">
        <name>Mg(2+)</name>
        <dbReference type="ChEBI" id="CHEBI:18420"/>
    </cofactor>
</comment>
<comment type="pathway">
    <text evidence="5 15">Protein modification; protein glycosylation.</text>
</comment>
<comment type="cofactor">
    <cofactor evidence="2">
        <name>Mn(2+)</name>
        <dbReference type="ChEBI" id="CHEBI:29035"/>
    </cofactor>
</comment>
<keyword evidence="14" id="KW-0464">Manganese</keyword>
<proteinExistence type="inferred from homology"/>
<dbReference type="GO" id="GO:0006506">
    <property type="term" value="P:GPI anchor biosynthetic process"/>
    <property type="evidence" value="ECO:0007669"/>
    <property type="project" value="TreeGrafter"/>
</dbReference>
<keyword evidence="11" id="KW-0479">Metal-binding</keyword>
<dbReference type="AlphaFoldDB" id="A0A498SGB6"/>
<evidence type="ECO:0000256" key="10">
    <source>
        <dbReference type="ARBA" id="ARBA00022679"/>
    </source>
</evidence>
<evidence type="ECO:0000256" key="15">
    <source>
        <dbReference type="RuleBase" id="RU365083"/>
    </source>
</evidence>
<dbReference type="Pfam" id="PF00535">
    <property type="entry name" value="Glycos_transf_2"/>
    <property type="match status" value="1"/>
</dbReference>
<evidence type="ECO:0000256" key="13">
    <source>
        <dbReference type="ARBA" id="ARBA00022842"/>
    </source>
</evidence>
<keyword evidence="13" id="KW-0460">Magnesium</keyword>
<evidence type="ECO:0000256" key="6">
    <source>
        <dbReference type="ARBA" id="ARBA00006739"/>
    </source>
</evidence>
<name>A0A498SGB6_ACAVI</name>
<dbReference type="FunFam" id="3.90.550.10:FF:000036">
    <property type="entry name" value="Dolichol-phosphate mannosyltransferase subunit 1"/>
    <property type="match status" value="1"/>
</dbReference>
<keyword evidence="9 15" id="KW-0328">Glycosyltransferase</keyword>
<dbReference type="GO" id="GO:0004582">
    <property type="term" value="F:dolichyl-phosphate beta-D-mannosyltransferase activity"/>
    <property type="evidence" value="ECO:0007669"/>
    <property type="project" value="UniProtKB-UniRule"/>
</dbReference>
<evidence type="ECO:0000256" key="1">
    <source>
        <dbReference type="ARBA" id="ARBA00001913"/>
    </source>
</evidence>
<gene>
    <name evidence="17" type="ORF">NAV_LOCUS3897</name>
</gene>
<dbReference type="EC" id="2.4.1.83" evidence="7 15"/>